<evidence type="ECO:0000313" key="3">
    <source>
        <dbReference type="Proteomes" id="UP000288024"/>
    </source>
</evidence>
<dbReference type="GeneID" id="87615880"/>
<gene>
    <name evidence="2" type="ORF">EM808_04940</name>
</gene>
<evidence type="ECO:0000256" key="1">
    <source>
        <dbReference type="SAM" id="MobiDB-lite"/>
    </source>
</evidence>
<organism evidence="2 3">
    <name type="scientific">Niallia taxi</name>
    <dbReference type="NCBI Taxonomy" id="2499688"/>
    <lineage>
        <taxon>Bacteria</taxon>
        <taxon>Bacillati</taxon>
        <taxon>Bacillota</taxon>
        <taxon>Bacilli</taxon>
        <taxon>Bacillales</taxon>
        <taxon>Bacillaceae</taxon>
        <taxon>Niallia</taxon>
    </lineage>
</organism>
<dbReference type="EMBL" id="RZTZ01000002">
    <property type="protein sequence ID" value="RVT64868.1"/>
    <property type="molecule type" value="Genomic_DNA"/>
</dbReference>
<dbReference type="RefSeq" id="WP_127736756.1">
    <property type="nucleotide sequence ID" value="NZ_CAJCKN010000024.1"/>
</dbReference>
<dbReference type="AlphaFoldDB" id="A0A3S2UAV2"/>
<sequence>MSKSEEEYLLEQNQKDPNPYFDAPDKKILATDIFRGPNTGMFSDFDLNNPGQKLMTDRDKLEEDIKKGKF</sequence>
<reference evidence="2 3" key="1">
    <citation type="submission" date="2019-01" db="EMBL/GenBank/DDBJ databases">
        <title>Bacillus sp. M5HDSG1-1, whole genome shotgun sequence.</title>
        <authorList>
            <person name="Tuo L."/>
        </authorList>
    </citation>
    <scope>NUCLEOTIDE SEQUENCE [LARGE SCALE GENOMIC DNA]</scope>
    <source>
        <strain evidence="2 3">M5HDSG1-1</strain>
    </source>
</reference>
<name>A0A3S2UAV2_9BACI</name>
<protein>
    <submittedName>
        <fullName evidence="2">Uncharacterized protein</fullName>
    </submittedName>
</protein>
<dbReference type="Proteomes" id="UP000288024">
    <property type="component" value="Unassembled WGS sequence"/>
</dbReference>
<comment type="caution">
    <text evidence="2">The sequence shown here is derived from an EMBL/GenBank/DDBJ whole genome shotgun (WGS) entry which is preliminary data.</text>
</comment>
<keyword evidence="3" id="KW-1185">Reference proteome</keyword>
<accession>A0A3S2UAV2</accession>
<evidence type="ECO:0000313" key="2">
    <source>
        <dbReference type="EMBL" id="RVT64868.1"/>
    </source>
</evidence>
<feature type="region of interest" description="Disordered" evidence="1">
    <location>
        <begin position="1"/>
        <end position="22"/>
    </location>
</feature>
<proteinExistence type="predicted"/>